<protein>
    <submittedName>
        <fullName evidence="1">Uncharacterized protein</fullName>
    </submittedName>
</protein>
<evidence type="ECO:0000313" key="1">
    <source>
        <dbReference type="EMBL" id="RDL30659.1"/>
    </source>
</evidence>
<dbReference type="InterPro" id="IPR022190">
    <property type="entry name" value="DUF3716"/>
</dbReference>
<evidence type="ECO:0000313" key="2">
    <source>
        <dbReference type="Proteomes" id="UP000254866"/>
    </source>
</evidence>
<name>A0A370TA21_9HELO</name>
<accession>A0A370TA21</accession>
<dbReference type="GeneID" id="43602853"/>
<comment type="caution">
    <text evidence="1">The sequence shown here is derived from an EMBL/GenBank/DDBJ whole genome shotgun (WGS) entry which is preliminary data.</text>
</comment>
<dbReference type="OrthoDB" id="4338738at2759"/>
<sequence>MPPLSPSESASAPASPLLGAASPPNAAAAAHLSATAPAPAEVAVVLPASSLAAAAVLNPLPALPARPTNAMLALTRLPPVRNTILRPGRTFRSAAQSANTEAALAQAVGSIAVVQCTHCSRSSGIWVGCVVVAGFLSGSCANGHYGSEGARHYN</sequence>
<dbReference type="AlphaFoldDB" id="A0A370TA21"/>
<organism evidence="1 2">
    <name type="scientific">Venustampulla echinocandica</name>
    <dbReference type="NCBI Taxonomy" id="2656787"/>
    <lineage>
        <taxon>Eukaryota</taxon>
        <taxon>Fungi</taxon>
        <taxon>Dikarya</taxon>
        <taxon>Ascomycota</taxon>
        <taxon>Pezizomycotina</taxon>
        <taxon>Leotiomycetes</taxon>
        <taxon>Helotiales</taxon>
        <taxon>Pleuroascaceae</taxon>
        <taxon>Venustampulla</taxon>
    </lineage>
</organism>
<dbReference type="RefSeq" id="XP_031865035.1">
    <property type="nucleotide sequence ID" value="XM_032018627.1"/>
</dbReference>
<dbReference type="Pfam" id="PF12511">
    <property type="entry name" value="DUF3716"/>
    <property type="match status" value="1"/>
</dbReference>
<dbReference type="EMBL" id="NPIC01000014">
    <property type="protein sequence ID" value="RDL30659.1"/>
    <property type="molecule type" value="Genomic_DNA"/>
</dbReference>
<dbReference type="Proteomes" id="UP000254866">
    <property type="component" value="Unassembled WGS sequence"/>
</dbReference>
<proteinExistence type="predicted"/>
<gene>
    <name evidence="1" type="ORF">BP5553_10004</name>
</gene>
<reference evidence="1 2" key="1">
    <citation type="journal article" date="2018" name="IMA Fungus">
        <title>IMA Genome-F 9: Draft genome sequence of Annulohypoxylon stygium, Aspergillus mulundensis, Berkeleyomyces basicola (syn. Thielaviopsis basicola), Ceratocystis smalleyi, two Cercospora beticola strains, Coleophoma cylindrospora, Fusarium fracticaudum, Phialophora cf. hyalina, and Morchella septimelata.</title>
        <authorList>
            <person name="Wingfield B.D."/>
            <person name="Bills G.F."/>
            <person name="Dong Y."/>
            <person name="Huang W."/>
            <person name="Nel W.J."/>
            <person name="Swalarsk-Parry B.S."/>
            <person name="Vaghefi N."/>
            <person name="Wilken P.M."/>
            <person name="An Z."/>
            <person name="de Beer Z.W."/>
            <person name="De Vos L."/>
            <person name="Chen L."/>
            <person name="Duong T.A."/>
            <person name="Gao Y."/>
            <person name="Hammerbacher A."/>
            <person name="Kikkert J.R."/>
            <person name="Li Y."/>
            <person name="Li H."/>
            <person name="Li K."/>
            <person name="Li Q."/>
            <person name="Liu X."/>
            <person name="Ma X."/>
            <person name="Naidoo K."/>
            <person name="Pethybridge S.J."/>
            <person name="Sun J."/>
            <person name="Steenkamp E.T."/>
            <person name="van der Nest M.A."/>
            <person name="van Wyk S."/>
            <person name="Wingfield M.J."/>
            <person name="Xiong C."/>
            <person name="Yue Q."/>
            <person name="Zhang X."/>
        </authorList>
    </citation>
    <scope>NUCLEOTIDE SEQUENCE [LARGE SCALE GENOMIC DNA]</scope>
    <source>
        <strain evidence="1 2">BP 5553</strain>
    </source>
</reference>
<keyword evidence="2" id="KW-1185">Reference proteome</keyword>